<dbReference type="RefSeq" id="WP_275567833.1">
    <property type="nucleotide sequence ID" value="NZ_JARGYC010000032.1"/>
</dbReference>
<feature type="domain" description="Glycosyltransferase subfamily 4-like N-terminal" evidence="2">
    <location>
        <begin position="55"/>
        <end position="228"/>
    </location>
</feature>
<sequence>MGEIGQTARDLADPPDIERITPERDIADVIRAAPYVQRRAAPRVALIHYWLVGMRGGEKVLEALCRMFPEADIYTHVYDPTKVSAEIRKHRVRTTSIAGLPLASRFYTKYVSLMPQALERLDLSGYDLVISSESGPAKGVIPSPEAVHLSYVHSPMRYIWDHHAIYRQNSGPLTRFMMGRLTPALRNWDVVSAARVDGFAANSSFVQRRIMKYWRRPSEVIHPPVDVAAFAPRPDTELGEFYLYAGELTAYKRPDLAIEAFNRLGKPLVVIGGPDKAERALAKTANRNIRFLGRVSDEKLKRYFAACKALVFPGEEDFGILPVEVMAAGRPVIAYGKGGALDTVIPGRTGLHFNEQTADALVAAVERFEQERLDRLPSGPIIAHAQGFDEATFRRKMAAMLAAYGVRTATAAGAGA</sequence>
<keyword evidence="3" id="KW-0808">Transferase</keyword>
<organism evidence="3 4">
    <name type="scientific">Psychromarinibacter sediminicola</name>
    <dbReference type="NCBI Taxonomy" id="3033385"/>
    <lineage>
        <taxon>Bacteria</taxon>
        <taxon>Pseudomonadati</taxon>
        <taxon>Pseudomonadota</taxon>
        <taxon>Alphaproteobacteria</taxon>
        <taxon>Rhodobacterales</taxon>
        <taxon>Paracoccaceae</taxon>
        <taxon>Psychromarinibacter</taxon>
    </lineage>
</organism>
<dbReference type="AlphaFoldDB" id="A0AAE3NTB7"/>
<name>A0AAE3NTB7_9RHOB</name>
<dbReference type="InterPro" id="IPR001296">
    <property type="entry name" value="Glyco_trans_1"/>
</dbReference>
<dbReference type="PANTHER" id="PTHR12526:SF584">
    <property type="entry name" value="GLYCOSYLTRANSFERASE"/>
    <property type="match status" value="1"/>
</dbReference>
<protein>
    <submittedName>
        <fullName evidence="3">Glycosyltransferase</fullName>
        <ecNumber evidence="3">2.4.-.-</ecNumber>
    </submittedName>
</protein>
<dbReference type="Proteomes" id="UP001220964">
    <property type="component" value="Unassembled WGS sequence"/>
</dbReference>
<dbReference type="Pfam" id="PF13439">
    <property type="entry name" value="Glyco_transf_4"/>
    <property type="match status" value="1"/>
</dbReference>
<dbReference type="Pfam" id="PF00534">
    <property type="entry name" value="Glycos_transf_1"/>
    <property type="match status" value="1"/>
</dbReference>
<evidence type="ECO:0000313" key="4">
    <source>
        <dbReference type="Proteomes" id="UP001220964"/>
    </source>
</evidence>
<comment type="caution">
    <text evidence="3">The sequence shown here is derived from an EMBL/GenBank/DDBJ whole genome shotgun (WGS) entry which is preliminary data.</text>
</comment>
<dbReference type="EC" id="2.4.-.-" evidence="3"/>
<feature type="domain" description="Glycosyl transferase family 1" evidence="1">
    <location>
        <begin position="240"/>
        <end position="372"/>
    </location>
</feature>
<evidence type="ECO:0000259" key="1">
    <source>
        <dbReference type="Pfam" id="PF00534"/>
    </source>
</evidence>
<dbReference type="SUPFAM" id="SSF53756">
    <property type="entry name" value="UDP-Glycosyltransferase/glycogen phosphorylase"/>
    <property type="match status" value="1"/>
</dbReference>
<dbReference type="EMBL" id="JARGYC010000032">
    <property type="protein sequence ID" value="MDF0601692.1"/>
    <property type="molecule type" value="Genomic_DNA"/>
</dbReference>
<keyword evidence="3" id="KW-0328">Glycosyltransferase</keyword>
<gene>
    <name evidence="3" type="ORF">P1J78_13185</name>
</gene>
<keyword evidence="4" id="KW-1185">Reference proteome</keyword>
<dbReference type="InterPro" id="IPR028098">
    <property type="entry name" value="Glyco_trans_4-like_N"/>
</dbReference>
<evidence type="ECO:0000313" key="3">
    <source>
        <dbReference type="EMBL" id="MDF0601692.1"/>
    </source>
</evidence>
<evidence type="ECO:0000259" key="2">
    <source>
        <dbReference type="Pfam" id="PF13439"/>
    </source>
</evidence>
<proteinExistence type="predicted"/>
<dbReference type="PANTHER" id="PTHR12526">
    <property type="entry name" value="GLYCOSYLTRANSFERASE"/>
    <property type="match status" value="1"/>
</dbReference>
<dbReference type="GO" id="GO:0016757">
    <property type="term" value="F:glycosyltransferase activity"/>
    <property type="evidence" value="ECO:0007669"/>
    <property type="project" value="UniProtKB-KW"/>
</dbReference>
<dbReference type="Gene3D" id="3.40.50.2000">
    <property type="entry name" value="Glycogen Phosphorylase B"/>
    <property type="match status" value="2"/>
</dbReference>
<accession>A0AAE3NTB7</accession>
<reference evidence="3" key="1">
    <citation type="submission" date="2023-03" db="EMBL/GenBank/DDBJ databases">
        <title>Multiphase analysis and comparison of six strains from genera Psychromarinibacter, Lutimaribacter, and Maritimibacter, including a novel species: Psychromarinibacter sediminicola sp. nov.</title>
        <authorList>
            <person name="Wang Y.-H."/>
            <person name="Ye M.-Q."/>
            <person name="Du Z.-J."/>
        </authorList>
    </citation>
    <scope>NUCLEOTIDE SEQUENCE</scope>
    <source>
        <strain evidence="3">C21-152</strain>
    </source>
</reference>